<keyword evidence="2 5" id="KW-0812">Transmembrane</keyword>
<dbReference type="InterPro" id="IPR002809">
    <property type="entry name" value="EMC3/TMCO1"/>
</dbReference>
<proteinExistence type="predicted"/>
<comment type="subcellular location">
    <subcellularLocation>
        <location evidence="1">Membrane</location>
        <topology evidence="1">Multi-pass membrane protein</topology>
    </subcellularLocation>
</comment>
<evidence type="ECO:0008006" key="7">
    <source>
        <dbReference type="Google" id="ProtNLM"/>
    </source>
</evidence>
<evidence type="ECO:0000313" key="6">
    <source>
        <dbReference type="EMBL" id="GAI34564.1"/>
    </source>
</evidence>
<evidence type="ECO:0000256" key="3">
    <source>
        <dbReference type="ARBA" id="ARBA00022989"/>
    </source>
</evidence>
<evidence type="ECO:0000256" key="2">
    <source>
        <dbReference type="ARBA" id="ARBA00022692"/>
    </source>
</evidence>
<feature type="transmembrane region" description="Helical" evidence="5">
    <location>
        <begin position="70"/>
        <end position="95"/>
    </location>
</feature>
<feature type="non-terminal residue" evidence="6">
    <location>
        <position position="1"/>
    </location>
</feature>
<dbReference type="Pfam" id="PF01956">
    <property type="entry name" value="EMC3_TMCO1"/>
    <property type="match status" value="1"/>
</dbReference>
<keyword evidence="3 5" id="KW-1133">Transmembrane helix</keyword>
<evidence type="ECO:0000256" key="4">
    <source>
        <dbReference type="ARBA" id="ARBA00023136"/>
    </source>
</evidence>
<comment type="caution">
    <text evidence="6">The sequence shown here is derived from an EMBL/GenBank/DDBJ whole genome shotgun (WGS) entry which is preliminary data.</text>
</comment>
<organism evidence="6">
    <name type="scientific">marine sediment metagenome</name>
    <dbReference type="NCBI Taxonomy" id="412755"/>
    <lineage>
        <taxon>unclassified sequences</taxon>
        <taxon>metagenomes</taxon>
        <taxon>ecological metagenomes</taxon>
    </lineage>
</organism>
<dbReference type="SMART" id="SM01415">
    <property type="entry name" value="DUF106"/>
    <property type="match status" value="1"/>
</dbReference>
<dbReference type="GO" id="GO:0016020">
    <property type="term" value="C:membrane"/>
    <property type="evidence" value="ECO:0007669"/>
    <property type="project" value="UniProtKB-SubCell"/>
</dbReference>
<dbReference type="PANTHER" id="PTHR42198:SF1">
    <property type="entry name" value="INTEGRAL MEMBRANE PROTEIN"/>
    <property type="match status" value="1"/>
</dbReference>
<reference evidence="6" key="1">
    <citation type="journal article" date="2014" name="Front. Microbiol.">
        <title>High frequency of phylogenetically diverse reductive dehalogenase-homologous genes in deep subseafloor sedimentary metagenomes.</title>
        <authorList>
            <person name="Kawai M."/>
            <person name="Futagami T."/>
            <person name="Toyoda A."/>
            <person name="Takaki Y."/>
            <person name="Nishi S."/>
            <person name="Hori S."/>
            <person name="Arai W."/>
            <person name="Tsubouchi T."/>
            <person name="Morono Y."/>
            <person name="Uchiyama I."/>
            <person name="Ito T."/>
            <person name="Fujiyama A."/>
            <person name="Inagaki F."/>
            <person name="Takami H."/>
        </authorList>
    </citation>
    <scope>NUCLEOTIDE SEQUENCE</scope>
    <source>
        <strain evidence="6">Expedition CK06-06</strain>
    </source>
</reference>
<feature type="transmembrane region" description="Helical" evidence="5">
    <location>
        <begin position="101"/>
        <end position="121"/>
    </location>
</feature>
<evidence type="ECO:0000256" key="1">
    <source>
        <dbReference type="ARBA" id="ARBA00004141"/>
    </source>
</evidence>
<name>X1PUM4_9ZZZZ</name>
<gene>
    <name evidence="6" type="ORF">S06H3_41908</name>
</gene>
<protein>
    <recommendedName>
        <fullName evidence="7">DUF106 domain-containing protein</fullName>
    </recommendedName>
</protein>
<dbReference type="PANTHER" id="PTHR42198">
    <property type="entry name" value="INTEGRAL MEMBRANE PROTEIN"/>
    <property type="match status" value="1"/>
</dbReference>
<evidence type="ECO:0000256" key="5">
    <source>
        <dbReference type="SAM" id="Phobius"/>
    </source>
</evidence>
<dbReference type="InterPro" id="IPR038978">
    <property type="entry name" value="MJ0935"/>
</dbReference>
<sequence length="134" mass="16180">VSLLITLVTRRVVNWERMREIKAEVSAFQKELREAQRKQDMKSVHNLQQDQKRIMALQGQMMKENFKPTLFYIVPYFIFWFILMGIYGGWVVAWLPFRLDLPFFGTWVSCGFLSWYLLTYFGSSQIWRKLLIRD</sequence>
<keyword evidence="4 5" id="KW-0472">Membrane</keyword>
<dbReference type="AlphaFoldDB" id="X1PUM4"/>
<accession>X1PUM4</accession>
<dbReference type="EMBL" id="BARV01025873">
    <property type="protein sequence ID" value="GAI34564.1"/>
    <property type="molecule type" value="Genomic_DNA"/>
</dbReference>